<dbReference type="Gene3D" id="1.10.486.10">
    <property type="entry name" value="PCRA, domain 4"/>
    <property type="match status" value="1"/>
</dbReference>
<sequence length="594" mass="65032">MALNPGQQRAVDAHGHCLIVACPGSGKTHTLIERAKHILTLSAHAQIGMVTFTRAAAEEMRSRVANSAGSSAAQRVLSGTFHQLALKQFEVYANGKRPFTIATEAHSDVLITKAWEHVVRRFRTRIKRHDLRQQMAYVKANRGHIPPTADGEVVRAALDHYQAQLRAQRMLDFDDIIEYAVQGMQAGALNPLTVTHLLVDEAQDADQMQIDWVLAHADRGILVTCVGDDDQSIYQFRNARGYDGMMHFADYTRAEQITLDTTYRCPSAIVAHASRLIRNNPARIPKRITSASSSRGIVERRDFPNLAAEVADMIRVIQADAAGDQSWAVLARTRGLLRAIETAIYSAGIDYSGGVDGSIWSGGVPGLMRGLMGSVVAGDIVGATMPMAACGMTYEGVNSARTVLHAAGGNLAAITRNKAWVVSLSEHDLDVWQNLQPAYARLLTAVQEEPAAFISAAASIVAMSGDVVADPFLLRTVVEILNGMRGSIRTIYQAIEQAMRQQKDKKQNQSRLALLTLHASKGLEFDNVWMASMREGVLPHTQSPVVEERRLCYVGMTRSKHRLIMSYSASRETRESVFLSEMGLADATVSVAQH</sequence>
<name>A0A4S3KS61_9GAMM</name>
<dbReference type="OrthoDB" id="5905204at2"/>
<dbReference type="GO" id="GO:0005524">
    <property type="term" value="F:ATP binding"/>
    <property type="evidence" value="ECO:0007669"/>
    <property type="project" value="UniProtKB-UniRule"/>
</dbReference>
<evidence type="ECO:0000256" key="12">
    <source>
        <dbReference type="PROSITE-ProRule" id="PRU00560"/>
    </source>
</evidence>
<comment type="similarity">
    <text evidence="1">Belongs to the helicase family. UvrD subfamily.</text>
</comment>
<evidence type="ECO:0000256" key="11">
    <source>
        <dbReference type="ARBA" id="ARBA00048988"/>
    </source>
</evidence>
<feature type="binding site" evidence="12">
    <location>
        <begin position="21"/>
        <end position="28"/>
    </location>
    <ligand>
        <name>ATP</name>
        <dbReference type="ChEBI" id="CHEBI:30616"/>
    </ligand>
</feature>
<evidence type="ECO:0000256" key="4">
    <source>
        <dbReference type="ARBA" id="ARBA00022806"/>
    </source>
</evidence>
<comment type="caution">
    <text evidence="15">The sequence shown here is derived from an EMBL/GenBank/DDBJ whole genome shotgun (WGS) entry which is preliminary data.</text>
</comment>
<evidence type="ECO:0000256" key="10">
    <source>
        <dbReference type="ARBA" id="ARBA00034923"/>
    </source>
</evidence>
<evidence type="ECO:0000256" key="9">
    <source>
        <dbReference type="ARBA" id="ARBA00034808"/>
    </source>
</evidence>
<dbReference type="PROSITE" id="PS51217">
    <property type="entry name" value="UVRD_HELICASE_CTER"/>
    <property type="match status" value="1"/>
</dbReference>
<keyword evidence="16" id="KW-1185">Reference proteome</keyword>
<keyword evidence="6" id="KW-0238">DNA-binding</keyword>
<dbReference type="GO" id="GO:0043138">
    <property type="term" value="F:3'-5' DNA helicase activity"/>
    <property type="evidence" value="ECO:0007669"/>
    <property type="project" value="UniProtKB-EC"/>
</dbReference>
<evidence type="ECO:0000256" key="5">
    <source>
        <dbReference type="ARBA" id="ARBA00022840"/>
    </source>
</evidence>
<evidence type="ECO:0000256" key="6">
    <source>
        <dbReference type="ARBA" id="ARBA00023125"/>
    </source>
</evidence>
<proteinExistence type="inferred from homology"/>
<keyword evidence="3 12" id="KW-0378">Hydrolase</keyword>
<evidence type="ECO:0000259" key="14">
    <source>
        <dbReference type="PROSITE" id="PS51217"/>
    </source>
</evidence>
<dbReference type="GO" id="GO:0003677">
    <property type="term" value="F:DNA binding"/>
    <property type="evidence" value="ECO:0007669"/>
    <property type="project" value="UniProtKB-KW"/>
</dbReference>
<dbReference type="AlphaFoldDB" id="A0A4S3KS61"/>
<dbReference type="PROSITE" id="PS51198">
    <property type="entry name" value="UVRD_HELICASE_ATP_BIND"/>
    <property type="match status" value="1"/>
</dbReference>
<dbReference type="Gene3D" id="3.40.50.300">
    <property type="entry name" value="P-loop containing nucleotide triphosphate hydrolases"/>
    <property type="match status" value="3"/>
</dbReference>
<organism evidence="15 16">
    <name type="scientific">Metallibacterium scheffleri</name>
    <dbReference type="NCBI Taxonomy" id="993689"/>
    <lineage>
        <taxon>Bacteria</taxon>
        <taxon>Pseudomonadati</taxon>
        <taxon>Pseudomonadota</taxon>
        <taxon>Gammaproteobacteria</taxon>
        <taxon>Lysobacterales</taxon>
        <taxon>Rhodanobacteraceae</taxon>
        <taxon>Metallibacterium</taxon>
    </lineage>
</organism>
<dbReference type="STRING" id="993689.GCA_002077135_00220"/>
<dbReference type="GO" id="GO:0000725">
    <property type="term" value="P:recombinational repair"/>
    <property type="evidence" value="ECO:0007669"/>
    <property type="project" value="TreeGrafter"/>
</dbReference>
<evidence type="ECO:0000259" key="13">
    <source>
        <dbReference type="PROSITE" id="PS51198"/>
    </source>
</evidence>
<dbReference type="Proteomes" id="UP000307749">
    <property type="component" value="Unassembled WGS sequence"/>
</dbReference>
<evidence type="ECO:0000313" key="15">
    <source>
        <dbReference type="EMBL" id="THD11318.1"/>
    </source>
</evidence>
<evidence type="ECO:0000256" key="3">
    <source>
        <dbReference type="ARBA" id="ARBA00022801"/>
    </source>
</evidence>
<dbReference type="PANTHER" id="PTHR11070">
    <property type="entry name" value="UVRD / RECB / PCRA DNA HELICASE FAMILY MEMBER"/>
    <property type="match status" value="1"/>
</dbReference>
<accession>A0A4S3KS61</accession>
<dbReference type="InterPro" id="IPR014016">
    <property type="entry name" value="UvrD-like_ATP-bd"/>
</dbReference>
<dbReference type="InterPro" id="IPR014017">
    <property type="entry name" value="DNA_helicase_UvrD-like_C"/>
</dbReference>
<comment type="catalytic activity">
    <reaction evidence="11">
        <text>ATP + H2O = ADP + phosphate + H(+)</text>
        <dbReference type="Rhea" id="RHEA:13065"/>
        <dbReference type="ChEBI" id="CHEBI:15377"/>
        <dbReference type="ChEBI" id="CHEBI:15378"/>
        <dbReference type="ChEBI" id="CHEBI:30616"/>
        <dbReference type="ChEBI" id="CHEBI:43474"/>
        <dbReference type="ChEBI" id="CHEBI:456216"/>
        <dbReference type="EC" id="5.6.2.4"/>
    </reaction>
</comment>
<keyword evidence="4 12" id="KW-0347">Helicase</keyword>
<keyword evidence="7" id="KW-0413">Isomerase</keyword>
<dbReference type="CDD" id="cd17932">
    <property type="entry name" value="DEXQc_UvrD"/>
    <property type="match status" value="1"/>
</dbReference>
<feature type="domain" description="UvrD-like helicase ATP-binding" evidence="13">
    <location>
        <begin position="1"/>
        <end position="266"/>
    </location>
</feature>
<dbReference type="EMBL" id="MWQO01000014">
    <property type="protein sequence ID" value="THD11318.1"/>
    <property type="molecule type" value="Genomic_DNA"/>
</dbReference>
<evidence type="ECO:0000256" key="2">
    <source>
        <dbReference type="ARBA" id="ARBA00022741"/>
    </source>
</evidence>
<gene>
    <name evidence="15" type="ORF">B1806_04145</name>
</gene>
<evidence type="ECO:0000256" key="8">
    <source>
        <dbReference type="ARBA" id="ARBA00034617"/>
    </source>
</evidence>
<protein>
    <recommendedName>
        <fullName evidence="9">DNA 3'-5' helicase</fullName>
        <ecNumber evidence="9">5.6.2.4</ecNumber>
    </recommendedName>
    <alternativeName>
        <fullName evidence="10">DNA 3'-5' helicase II</fullName>
    </alternativeName>
</protein>
<dbReference type="Pfam" id="PF13361">
    <property type="entry name" value="UvrD_C"/>
    <property type="match status" value="1"/>
</dbReference>
<keyword evidence="5 12" id="KW-0067">ATP-binding</keyword>
<dbReference type="PANTHER" id="PTHR11070:SF2">
    <property type="entry name" value="ATP-DEPENDENT DNA HELICASE SRS2"/>
    <property type="match status" value="1"/>
</dbReference>
<dbReference type="EC" id="5.6.2.4" evidence="9"/>
<dbReference type="Pfam" id="PF00580">
    <property type="entry name" value="UvrD-helicase"/>
    <property type="match status" value="1"/>
</dbReference>
<dbReference type="SUPFAM" id="SSF52540">
    <property type="entry name" value="P-loop containing nucleoside triphosphate hydrolases"/>
    <property type="match status" value="1"/>
</dbReference>
<evidence type="ECO:0000313" key="16">
    <source>
        <dbReference type="Proteomes" id="UP000307749"/>
    </source>
</evidence>
<keyword evidence="2 12" id="KW-0547">Nucleotide-binding</keyword>
<dbReference type="InterPro" id="IPR000212">
    <property type="entry name" value="DNA_helicase_UvrD/REP"/>
</dbReference>
<dbReference type="InterPro" id="IPR027417">
    <property type="entry name" value="P-loop_NTPase"/>
</dbReference>
<feature type="domain" description="UvrD-like helicase C-terminal" evidence="14">
    <location>
        <begin position="267"/>
        <end position="522"/>
    </location>
</feature>
<comment type="catalytic activity">
    <reaction evidence="8">
        <text>Couples ATP hydrolysis with the unwinding of duplex DNA by translocating in the 3'-5' direction.</text>
        <dbReference type="EC" id="5.6.2.4"/>
    </reaction>
</comment>
<evidence type="ECO:0000256" key="7">
    <source>
        <dbReference type="ARBA" id="ARBA00023235"/>
    </source>
</evidence>
<reference evidence="15 16" key="1">
    <citation type="submission" date="2017-02" db="EMBL/GenBank/DDBJ databases">
        <title>Whole genome sequencing of Metallibacterium scheffleri DSM 24874 (T).</title>
        <authorList>
            <person name="Kumar S."/>
            <person name="Patil P."/>
            <person name="Patil P.B."/>
        </authorList>
    </citation>
    <scope>NUCLEOTIDE SEQUENCE [LARGE SCALE GENOMIC DNA]</scope>
    <source>
        <strain evidence="15 16">DSM 24874</strain>
    </source>
</reference>
<dbReference type="GO" id="GO:0005829">
    <property type="term" value="C:cytosol"/>
    <property type="evidence" value="ECO:0007669"/>
    <property type="project" value="TreeGrafter"/>
</dbReference>
<dbReference type="Gene3D" id="1.10.10.160">
    <property type="match status" value="1"/>
</dbReference>
<dbReference type="InterPro" id="IPR013986">
    <property type="entry name" value="DExx_box_DNA_helicase_dom_sf"/>
</dbReference>
<dbReference type="RefSeq" id="WP_081130262.1">
    <property type="nucleotide sequence ID" value="NZ_LDOS01000005.1"/>
</dbReference>
<dbReference type="GO" id="GO:0033202">
    <property type="term" value="C:DNA helicase complex"/>
    <property type="evidence" value="ECO:0007669"/>
    <property type="project" value="TreeGrafter"/>
</dbReference>
<evidence type="ECO:0000256" key="1">
    <source>
        <dbReference type="ARBA" id="ARBA00009922"/>
    </source>
</evidence>
<dbReference type="GO" id="GO:0016887">
    <property type="term" value="F:ATP hydrolysis activity"/>
    <property type="evidence" value="ECO:0007669"/>
    <property type="project" value="RHEA"/>
</dbReference>